<keyword evidence="10" id="KW-0067">ATP-binding</keyword>
<dbReference type="GO" id="GO:0005886">
    <property type="term" value="C:plasma membrane"/>
    <property type="evidence" value="ECO:0007669"/>
    <property type="project" value="UniProtKB-SubCell"/>
</dbReference>
<dbReference type="GO" id="GO:0009742">
    <property type="term" value="P:brassinosteroid mediated signaling pathway"/>
    <property type="evidence" value="ECO:0007669"/>
    <property type="project" value="UniProtKB-KW"/>
</dbReference>
<evidence type="ECO:0008006" key="17">
    <source>
        <dbReference type="Google" id="ProtNLM"/>
    </source>
</evidence>
<dbReference type="AlphaFoldDB" id="A0A6G1CT83"/>
<keyword evidence="11 14" id="KW-1133">Transmembrane helix</keyword>
<gene>
    <name evidence="15" type="ORF">E2562_026565</name>
</gene>
<keyword evidence="13" id="KW-0325">Glycoprotein</keyword>
<evidence type="ECO:0000256" key="8">
    <source>
        <dbReference type="ARBA" id="ARBA00022737"/>
    </source>
</evidence>
<dbReference type="FunFam" id="3.80.10.10:FF:000111">
    <property type="entry name" value="LRR receptor-like serine/threonine-protein kinase ERECTA"/>
    <property type="match status" value="1"/>
</dbReference>
<evidence type="ECO:0000313" key="16">
    <source>
        <dbReference type="Proteomes" id="UP000479710"/>
    </source>
</evidence>
<dbReference type="InterPro" id="IPR003591">
    <property type="entry name" value="Leu-rich_rpt_typical-subtyp"/>
</dbReference>
<keyword evidence="3" id="KW-1003">Cell membrane</keyword>
<evidence type="ECO:0000256" key="7">
    <source>
        <dbReference type="ARBA" id="ARBA00022729"/>
    </source>
</evidence>
<evidence type="ECO:0000313" key="15">
    <source>
        <dbReference type="EMBL" id="KAF0903281.1"/>
    </source>
</evidence>
<dbReference type="InterPro" id="IPR032675">
    <property type="entry name" value="LRR_dom_sf"/>
</dbReference>
<dbReference type="GO" id="GO:0005524">
    <property type="term" value="F:ATP binding"/>
    <property type="evidence" value="ECO:0007669"/>
    <property type="project" value="UniProtKB-KW"/>
</dbReference>
<evidence type="ECO:0000256" key="14">
    <source>
        <dbReference type="SAM" id="Phobius"/>
    </source>
</evidence>
<evidence type="ECO:0000256" key="5">
    <source>
        <dbReference type="ARBA" id="ARBA00022626"/>
    </source>
</evidence>
<sequence>MASQQPWELDPMEVFDFIDDCINYRISLYLITKGEELTYSTNLHLMRSIDLSDNELTGEIPFEMGPLVELNNLNLSGNNLSGIIPDTFGRMLRLESLDLSWNHLSGVIPQTLVSLDSLSHLNRSYNNLSGKIPPGYQLQTLGDQDPYIYAGNESLCSTVATESCSGNNVNPDDLGDGRDGRDIWLYVISGLGFGFGFSAVLWLLVFCQSAGRMYFQFIDFTYERACNRFE</sequence>
<keyword evidence="7" id="KW-0732">Signal</keyword>
<dbReference type="PANTHER" id="PTHR48063:SF92">
    <property type="entry name" value="LEUCINE-RICH REPEAT-CONTAINING N-TERMINAL PLANT-TYPE DOMAIN-CONTAINING PROTEIN"/>
    <property type="match status" value="1"/>
</dbReference>
<keyword evidence="4" id="KW-0433">Leucine-rich repeat</keyword>
<evidence type="ECO:0000256" key="3">
    <source>
        <dbReference type="ARBA" id="ARBA00022475"/>
    </source>
</evidence>
<dbReference type="PANTHER" id="PTHR48063">
    <property type="entry name" value="LRR RECEPTOR-LIKE KINASE"/>
    <property type="match status" value="1"/>
</dbReference>
<evidence type="ECO:0000256" key="4">
    <source>
        <dbReference type="ARBA" id="ARBA00022614"/>
    </source>
</evidence>
<comment type="subcellular location">
    <subcellularLocation>
        <location evidence="1">Cell membrane</location>
        <topology evidence="1">Single-pass type I membrane protein</topology>
    </subcellularLocation>
</comment>
<evidence type="ECO:0000256" key="9">
    <source>
        <dbReference type="ARBA" id="ARBA00022741"/>
    </source>
</evidence>
<comment type="similarity">
    <text evidence="2">Belongs to the RLP family.</text>
</comment>
<keyword evidence="12 14" id="KW-0472">Membrane</keyword>
<accession>A0A6G1CT83</accession>
<protein>
    <recommendedName>
        <fullName evidence="17">Leucine-rich repeat-containing N-terminal plant-type domain-containing protein</fullName>
    </recommendedName>
</protein>
<comment type="caution">
    <text evidence="15">The sequence shown here is derived from an EMBL/GenBank/DDBJ whole genome shotgun (WGS) entry which is preliminary data.</text>
</comment>
<evidence type="ECO:0000256" key="2">
    <source>
        <dbReference type="ARBA" id="ARBA00009592"/>
    </source>
</evidence>
<dbReference type="SMART" id="SM00369">
    <property type="entry name" value="LRR_TYP"/>
    <property type="match status" value="2"/>
</dbReference>
<proteinExistence type="inferred from homology"/>
<dbReference type="PRINTS" id="PR00019">
    <property type="entry name" value="LEURICHRPT"/>
</dbReference>
<evidence type="ECO:0000256" key="11">
    <source>
        <dbReference type="ARBA" id="ARBA00022989"/>
    </source>
</evidence>
<evidence type="ECO:0000256" key="1">
    <source>
        <dbReference type="ARBA" id="ARBA00004251"/>
    </source>
</evidence>
<dbReference type="Pfam" id="PF13855">
    <property type="entry name" value="LRR_8"/>
    <property type="match status" value="1"/>
</dbReference>
<dbReference type="Pfam" id="PF00560">
    <property type="entry name" value="LRR_1"/>
    <property type="match status" value="1"/>
</dbReference>
<keyword evidence="16" id="KW-1185">Reference proteome</keyword>
<reference evidence="15 16" key="1">
    <citation type="submission" date="2019-11" db="EMBL/GenBank/DDBJ databases">
        <title>Whole genome sequence of Oryza granulata.</title>
        <authorList>
            <person name="Li W."/>
        </authorList>
    </citation>
    <scope>NUCLEOTIDE SEQUENCE [LARGE SCALE GENOMIC DNA]</scope>
    <source>
        <strain evidence="16">cv. Menghai</strain>
        <tissue evidence="15">Leaf</tissue>
    </source>
</reference>
<dbReference type="InterPro" id="IPR046956">
    <property type="entry name" value="RLP23-like"/>
</dbReference>
<dbReference type="InterPro" id="IPR001611">
    <property type="entry name" value="Leu-rich_rpt"/>
</dbReference>
<dbReference type="Gene3D" id="3.80.10.10">
    <property type="entry name" value="Ribonuclease Inhibitor"/>
    <property type="match status" value="1"/>
</dbReference>
<organism evidence="15 16">
    <name type="scientific">Oryza meyeriana var. granulata</name>
    <dbReference type="NCBI Taxonomy" id="110450"/>
    <lineage>
        <taxon>Eukaryota</taxon>
        <taxon>Viridiplantae</taxon>
        <taxon>Streptophyta</taxon>
        <taxon>Embryophyta</taxon>
        <taxon>Tracheophyta</taxon>
        <taxon>Spermatophyta</taxon>
        <taxon>Magnoliopsida</taxon>
        <taxon>Liliopsida</taxon>
        <taxon>Poales</taxon>
        <taxon>Poaceae</taxon>
        <taxon>BOP clade</taxon>
        <taxon>Oryzoideae</taxon>
        <taxon>Oryzeae</taxon>
        <taxon>Oryzinae</taxon>
        <taxon>Oryza</taxon>
        <taxon>Oryza meyeriana</taxon>
    </lineage>
</organism>
<name>A0A6G1CT83_9ORYZ</name>
<evidence type="ECO:0000256" key="13">
    <source>
        <dbReference type="ARBA" id="ARBA00023180"/>
    </source>
</evidence>
<evidence type="ECO:0000256" key="6">
    <source>
        <dbReference type="ARBA" id="ARBA00022692"/>
    </source>
</evidence>
<feature type="transmembrane region" description="Helical" evidence="14">
    <location>
        <begin position="183"/>
        <end position="206"/>
    </location>
</feature>
<keyword evidence="5" id="KW-1070">Brassinosteroid signaling pathway</keyword>
<dbReference type="Proteomes" id="UP000479710">
    <property type="component" value="Unassembled WGS sequence"/>
</dbReference>
<keyword evidence="9" id="KW-0547">Nucleotide-binding</keyword>
<keyword evidence="6 14" id="KW-0812">Transmembrane</keyword>
<dbReference type="SUPFAM" id="SSF52058">
    <property type="entry name" value="L domain-like"/>
    <property type="match status" value="1"/>
</dbReference>
<keyword evidence="8" id="KW-0677">Repeat</keyword>
<dbReference type="EMBL" id="SPHZ02000008">
    <property type="protein sequence ID" value="KAF0903281.1"/>
    <property type="molecule type" value="Genomic_DNA"/>
</dbReference>
<evidence type="ECO:0000256" key="12">
    <source>
        <dbReference type="ARBA" id="ARBA00023136"/>
    </source>
</evidence>
<evidence type="ECO:0000256" key="10">
    <source>
        <dbReference type="ARBA" id="ARBA00022840"/>
    </source>
</evidence>
<dbReference type="OrthoDB" id="773329at2759"/>